<dbReference type="InterPro" id="IPR013144">
    <property type="entry name" value="CRA_dom"/>
</dbReference>
<dbReference type="PROSITE" id="PS50896">
    <property type="entry name" value="LISH"/>
    <property type="match status" value="1"/>
</dbReference>
<dbReference type="PROSITE" id="PS50897">
    <property type="entry name" value="CTLH"/>
    <property type="match status" value="1"/>
</dbReference>
<keyword evidence="3" id="KW-1185">Reference proteome</keyword>
<dbReference type="PANTHER" id="PTHR12864">
    <property type="entry name" value="RAN BINDING PROTEIN 9-RELATED"/>
    <property type="match status" value="1"/>
</dbReference>
<accession>A0A4P6XJ31</accession>
<dbReference type="InterPro" id="IPR006594">
    <property type="entry name" value="LisH"/>
</dbReference>
<dbReference type="SMART" id="SM00757">
    <property type="entry name" value="CRA"/>
    <property type="match status" value="1"/>
</dbReference>
<dbReference type="Pfam" id="PF08513">
    <property type="entry name" value="LisH"/>
    <property type="match status" value="1"/>
</dbReference>
<dbReference type="InterPro" id="IPR050618">
    <property type="entry name" value="Ubq-SigPath_Reg"/>
</dbReference>
<dbReference type="InterPro" id="IPR006595">
    <property type="entry name" value="CTLH_C"/>
</dbReference>
<reference evidence="3" key="1">
    <citation type="submission" date="2019-03" db="EMBL/GenBank/DDBJ databases">
        <title>Snf2 controls pulcherriminic acid biosynthesis and connects pigmentation and antifungal activity of the yeast Metschnikowia pulcherrima.</title>
        <authorList>
            <person name="Gore-Lloyd D."/>
            <person name="Sumann I."/>
            <person name="Brachmann A.O."/>
            <person name="Schneeberger K."/>
            <person name="Ortiz-Merino R.A."/>
            <person name="Moreno-Beltran M."/>
            <person name="Schlaefli M."/>
            <person name="Kirner P."/>
            <person name="Santos Kron A."/>
            <person name="Wolfe K.H."/>
            <person name="Piel J."/>
            <person name="Ahrens C.H."/>
            <person name="Henk D."/>
            <person name="Freimoser F.M."/>
        </authorList>
    </citation>
    <scope>NUCLEOTIDE SEQUENCE [LARGE SCALE GENOMIC DNA]</scope>
    <source>
        <strain evidence="3">APC 1.2</strain>
    </source>
</reference>
<evidence type="ECO:0000313" key="3">
    <source>
        <dbReference type="Proteomes" id="UP000292447"/>
    </source>
</evidence>
<dbReference type="Pfam" id="PF10607">
    <property type="entry name" value="CTLH"/>
    <property type="match status" value="1"/>
</dbReference>
<gene>
    <name evidence="2" type="primary">MPUL0A04970</name>
    <name evidence="2" type="ORF">METSCH_A04970</name>
</gene>
<dbReference type="EMBL" id="CP034456">
    <property type="protein sequence ID" value="QBM85868.1"/>
    <property type="molecule type" value="Genomic_DNA"/>
</dbReference>
<sequence>MPPKPQENGNGEKFTLFRFTQSEQDKRIAQKVRMGEKINRVVLDYLVQEGFQASALKLSQEAGIPLKDGDFQNLQKNEMHKDLKGLFSGFGPSSVASEHDEGYVKGYGSIERRKQIKYLILRGDVAQAIKVISTYYPTVLDANNLLLFKLLRLNLIEMIRNHKASPNAPLVGSGGSADSESDPDSEKQFLNEILTFVREHLLNKVTTSMDLLRQLEVTMSLLCFDFDHHKLAPQMTELPEELRNLLNLSLRNECYRAVNKVILDIDTTRPPEVPLGGTFINEFGLKLAILNSNLHEFPEIDDLDSSDVEINPGPDMIKLIESMISAPDFSFRKQEQEEVHDTETGLELEDTSTQSKLEAIAKLWLATELILVLEKFIPEKRYFEGDGDEDDDARCL</sequence>
<dbReference type="SMART" id="SM00668">
    <property type="entry name" value="CTLH"/>
    <property type="match status" value="1"/>
</dbReference>
<dbReference type="InterPro" id="IPR024964">
    <property type="entry name" value="CTLH/CRA"/>
</dbReference>
<evidence type="ECO:0000313" key="2">
    <source>
        <dbReference type="EMBL" id="QBM85868.1"/>
    </source>
</evidence>
<feature type="domain" description="CTLH" evidence="1">
    <location>
        <begin position="109"/>
        <end position="166"/>
    </location>
</feature>
<dbReference type="AlphaFoldDB" id="A0A4P6XJ31"/>
<dbReference type="SMART" id="SM00667">
    <property type="entry name" value="LisH"/>
    <property type="match status" value="1"/>
</dbReference>
<dbReference type="Proteomes" id="UP000292447">
    <property type="component" value="Chromosome I"/>
</dbReference>
<organism evidence="2 3">
    <name type="scientific">Metschnikowia aff. pulcherrima</name>
    <dbReference type="NCBI Taxonomy" id="2163413"/>
    <lineage>
        <taxon>Eukaryota</taxon>
        <taxon>Fungi</taxon>
        <taxon>Dikarya</taxon>
        <taxon>Ascomycota</taxon>
        <taxon>Saccharomycotina</taxon>
        <taxon>Pichiomycetes</taxon>
        <taxon>Metschnikowiaceae</taxon>
        <taxon>Metschnikowia</taxon>
    </lineage>
</organism>
<proteinExistence type="predicted"/>
<evidence type="ECO:0000259" key="1">
    <source>
        <dbReference type="PROSITE" id="PS50897"/>
    </source>
</evidence>
<protein>
    <submittedName>
        <fullName evidence="2">LisH protein</fullName>
    </submittedName>
</protein>
<dbReference type="STRING" id="2163413.A0A4P6XJ31"/>
<name>A0A4P6XJ31_9ASCO</name>